<evidence type="ECO:0000256" key="9">
    <source>
        <dbReference type="ARBA" id="ARBA00031501"/>
    </source>
</evidence>
<dbReference type="OrthoDB" id="9763489at2"/>
<evidence type="ECO:0000313" key="12">
    <source>
        <dbReference type="Proteomes" id="UP000075320"/>
    </source>
</evidence>
<dbReference type="PANTHER" id="PTHR32438">
    <property type="entry name" value="4-ALPHA-GLUCANOTRANSFERASE DPE1, CHLOROPLASTIC/AMYLOPLASTIC"/>
    <property type="match status" value="1"/>
</dbReference>
<dbReference type="Gene3D" id="3.20.20.80">
    <property type="entry name" value="Glycosidases"/>
    <property type="match status" value="1"/>
</dbReference>
<keyword evidence="5" id="KW-0328">Glycosyltransferase</keyword>
<evidence type="ECO:0000256" key="7">
    <source>
        <dbReference type="ARBA" id="ARBA00023277"/>
    </source>
</evidence>
<dbReference type="RefSeq" id="WP_061835693.1">
    <property type="nucleotide sequence ID" value="NZ_LUKE01000003.1"/>
</dbReference>
<evidence type="ECO:0000256" key="8">
    <source>
        <dbReference type="ARBA" id="ARBA00031423"/>
    </source>
</evidence>
<dbReference type="Pfam" id="PF21226">
    <property type="entry name" value="MalQ_N"/>
    <property type="match status" value="1"/>
</dbReference>
<dbReference type="SUPFAM" id="SSF51445">
    <property type="entry name" value="(Trans)glycosidases"/>
    <property type="match status" value="1"/>
</dbReference>
<dbReference type="GO" id="GO:0004134">
    <property type="term" value="F:4-alpha-glucanotransferase activity"/>
    <property type="evidence" value="ECO:0007669"/>
    <property type="project" value="UniProtKB-EC"/>
</dbReference>
<sequence length="637" mass="74209">MKNANLWRKAARMSGVQTDFIDANKKLIKVPLPTLKAVVCHLNQKKIEHADPLKIIEERRERKIFRLISPVLLVHKDQVRSTVYLPENTDVRLVQVTLKKENGESHRVSPIFEKSQRIYKTTQGPYQRWQFSIKENLDVGYHQMFFQIGASEVKCLLLVPPKKRKMVPDKLQGLFAPLYAMHSSKSWGLGDLRDLNDLQVKAQSWGVDFIGTLPLLANFYEGPHKDISPYSPCSKLFWNEIYLYIPDLLPEGFKDLELQNKIQILNATAWVDYESVFRLKKNVLSQLAEEFFKNTLPEDYLLFLKEKPLVKEYAQFRSQGRETETQYHLYVQYHMERQMALVGKHLYLDYPVGVHPESFDCAYFSDYFLKSMSVGAPPDIMFTGGQNWGFNPLDPIHLRELHYEYFIQTLRHHMKKSCVLRLDHVMALHRLYVIPANSSADCGAYLRYNGDELFAIVAIEAYKNNVLAVGENLGTVPDMVQEYLLKYEISGMWLMVFEGGKNPTESIKKIPPKNLAAFSTHDMLPFAGFVKKENTSAWRRDFFEKSNADLFPKMMTKMAESPAEILLINIEDLWLEDRPQNIPGRSSFPNWQRKLKYSQEQWTSNPDFTDFIKRLKELRNTRRTHADDFEIGRLISI</sequence>
<evidence type="ECO:0000313" key="11">
    <source>
        <dbReference type="EMBL" id="KYG63799.1"/>
    </source>
</evidence>
<evidence type="ECO:0000256" key="6">
    <source>
        <dbReference type="ARBA" id="ARBA00022679"/>
    </source>
</evidence>
<dbReference type="Proteomes" id="UP000075320">
    <property type="component" value="Unassembled WGS sequence"/>
</dbReference>
<accession>A0A150WJ69</accession>
<protein>
    <recommendedName>
        <fullName evidence="4">4-alpha-glucanotransferase</fullName>
        <ecNumber evidence="3">2.4.1.25</ecNumber>
    </recommendedName>
    <alternativeName>
        <fullName evidence="8">Amylomaltase</fullName>
    </alternativeName>
    <alternativeName>
        <fullName evidence="9">Disproportionating enzyme</fullName>
    </alternativeName>
</protein>
<keyword evidence="12" id="KW-1185">Reference proteome</keyword>
<dbReference type="GO" id="GO:0005975">
    <property type="term" value="P:carbohydrate metabolic process"/>
    <property type="evidence" value="ECO:0007669"/>
    <property type="project" value="InterPro"/>
</dbReference>
<dbReference type="Pfam" id="PF02446">
    <property type="entry name" value="Glyco_hydro_77"/>
    <property type="match status" value="2"/>
</dbReference>
<evidence type="ECO:0000256" key="2">
    <source>
        <dbReference type="ARBA" id="ARBA00005684"/>
    </source>
</evidence>
<dbReference type="InterPro" id="IPR048458">
    <property type="entry name" value="MalQ_N"/>
</dbReference>
<dbReference type="InterPro" id="IPR003385">
    <property type="entry name" value="Glyco_hydro_77"/>
</dbReference>
<comment type="caution">
    <text evidence="11">The sequence shown here is derived from an EMBL/GenBank/DDBJ whole genome shotgun (WGS) entry which is preliminary data.</text>
</comment>
<evidence type="ECO:0000256" key="3">
    <source>
        <dbReference type="ARBA" id="ARBA00012560"/>
    </source>
</evidence>
<dbReference type="PANTHER" id="PTHR32438:SF5">
    <property type="entry name" value="4-ALPHA-GLUCANOTRANSFERASE DPE1, CHLOROPLASTIC_AMYLOPLASTIC"/>
    <property type="match status" value="1"/>
</dbReference>
<comment type="catalytic activity">
    <reaction evidence="1">
        <text>Transfers a segment of a (1-&gt;4)-alpha-D-glucan to a new position in an acceptor, which may be glucose or a (1-&gt;4)-alpha-D-glucan.</text>
        <dbReference type="EC" id="2.4.1.25"/>
    </reaction>
</comment>
<dbReference type="InterPro" id="IPR017853">
    <property type="entry name" value="GH"/>
</dbReference>
<reference evidence="11 12" key="1">
    <citation type="submission" date="2016-03" db="EMBL/GenBank/DDBJ databases">
        <authorList>
            <person name="Ploux O."/>
        </authorList>
    </citation>
    <scope>NUCLEOTIDE SEQUENCE [LARGE SCALE GENOMIC DNA]</scope>
    <source>
        <strain evidence="11 12">R0</strain>
    </source>
</reference>
<dbReference type="AlphaFoldDB" id="A0A150WJ69"/>
<keyword evidence="7" id="KW-0119">Carbohydrate metabolism</keyword>
<name>A0A150WJ69_BDEBC</name>
<keyword evidence="6" id="KW-0808">Transferase</keyword>
<evidence type="ECO:0000256" key="5">
    <source>
        <dbReference type="ARBA" id="ARBA00022676"/>
    </source>
</evidence>
<evidence type="ECO:0000256" key="1">
    <source>
        <dbReference type="ARBA" id="ARBA00000439"/>
    </source>
</evidence>
<proteinExistence type="inferred from homology"/>
<feature type="domain" description="MalQ N-terminal beta-sandwich" evidence="10">
    <location>
        <begin position="74"/>
        <end position="161"/>
    </location>
</feature>
<dbReference type="EC" id="2.4.1.25" evidence="3"/>
<comment type="similarity">
    <text evidence="2">Belongs to the disproportionating enzyme family.</text>
</comment>
<evidence type="ECO:0000259" key="10">
    <source>
        <dbReference type="Pfam" id="PF21226"/>
    </source>
</evidence>
<evidence type="ECO:0000256" key="4">
    <source>
        <dbReference type="ARBA" id="ARBA00020295"/>
    </source>
</evidence>
<dbReference type="EMBL" id="LUKE01000003">
    <property type="protein sequence ID" value="KYG63799.1"/>
    <property type="molecule type" value="Genomic_DNA"/>
</dbReference>
<gene>
    <name evidence="11" type="ORF">AZI86_13325</name>
</gene>
<organism evidence="11 12">
    <name type="scientific">Bdellovibrio bacteriovorus</name>
    <dbReference type="NCBI Taxonomy" id="959"/>
    <lineage>
        <taxon>Bacteria</taxon>
        <taxon>Pseudomonadati</taxon>
        <taxon>Bdellovibrionota</taxon>
        <taxon>Bdellovibrionia</taxon>
        <taxon>Bdellovibrionales</taxon>
        <taxon>Pseudobdellovibrionaceae</taxon>
        <taxon>Bdellovibrio</taxon>
    </lineage>
</organism>